<organism evidence="2 3">
    <name type="scientific">Methylomonas aurea</name>
    <dbReference type="NCBI Taxonomy" id="2952224"/>
    <lineage>
        <taxon>Bacteria</taxon>
        <taxon>Pseudomonadati</taxon>
        <taxon>Pseudomonadota</taxon>
        <taxon>Gammaproteobacteria</taxon>
        <taxon>Methylococcales</taxon>
        <taxon>Methylococcaceae</taxon>
        <taxon>Methylomonas</taxon>
    </lineage>
</organism>
<dbReference type="Proteomes" id="UP001524569">
    <property type="component" value="Unassembled WGS sequence"/>
</dbReference>
<feature type="transmembrane region" description="Helical" evidence="1">
    <location>
        <begin position="12"/>
        <end position="35"/>
    </location>
</feature>
<keyword evidence="1" id="KW-0812">Transmembrane</keyword>
<dbReference type="RefSeq" id="WP_256609187.1">
    <property type="nucleotide sequence ID" value="NZ_JANIBM010000001.1"/>
</dbReference>
<evidence type="ECO:0000313" key="2">
    <source>
        <dbReference type="EMBL" id="MCQ8179808.1"/>
    </source>
</evidence>
<evidence type="ECO:0000313" key="3">
    <source>
        <dbReference type="Proteomes" id="UP001524569"/>
    </source>
</evidence>
<keyword evidence="1" id="KW-1133">Transmembrane helix</keyword>
<dbReference type="EMBL" id="JANIBM010000001">
    <property type="protein sequence ID" value="MCQ8179808.1"/>
    <property type="molecule type" value="Genomic_DNA"/>
</dbReference>
<protein>
    <submittedName>
        <fullName evidence="2">Uncharacterized protein</fullName>
    </submittedName>
</protein>
<accession>A0ABT1UD62</accession>
<proteinExistence type="predicted"/>
<gene>
    <name evidence="2" type="ORF">NP603_01685</name>
</gene>
<evidence type="ECO:0000256" key="1">
    <source>
        <dbReference type="SAM" id="Phobius"/>
    </source>
</evidence>
<keyword evidence="3" id="KW-1185">Reference proteome</keyword>
<name>A0ABT1UD62_9GAMM</name>
<sequence length="50" mass="5415">MNEFKKDVLVGTLFVAGILNFLSGLFVISTVLFAATSMFSNISLDTQASR</sequence>
<keyword evidence="1" id="KW-0472">Membrane</keyword>
<comment type="caution">
    <text evidence="2">The sequence shown here is derived from an EMBL/GenBank/DDBJ whole genome shotgun (WGS) entry which is preliminary data.</text>
</comment>
<reference evidence="2 3" key="1">
    <citation type="submission" date="2022-07" db="EMBL/GenBank/DDBJ databases">
        <title>Methylomonas rivi sp. nov., Methylomonas rosea sp. nov., Methylomonas aureus sp. nov. and Methylomonas subterranea sp. nov., four novel methanotrophs isolated from a freshwater creek and the deep terrestrial subsurface.</title>
        <authorList>
            <person name="Abin C."/>
            <person name="Sankaranarayanan K."/>
            <person name="Garner C."/>
            <person name="Sindelar R."/>
            <person name="Kotary K."/>
            <person name="Garner R."/>
            <person name="Barclay S."/>
            <person name="Lawson P."/>
            <person name="Krumholz L."/>
        </authorList>
    </citation>
    <scope>NUCLEOTIDE SEQUENCE [LARGE SCALE GENOMIC DNA]</scope>
    <source>
        <strain evidence="2 3">SURF-1</strain>
    </source>
</reference>